<dbReference type="Proteomes" id="UP000095209">
    <property type="component" value="Unassembled WGS sequence"/>
</dbReference>
<gene>
    <name evidence="2" type="ORF">BFG57_14525</name>
</gene>
<feature type="transmembrane region" description="Helical" evidence="1">
    <location>
        <begin position="7"/>
        <end position="22"/>
    </location>
</feature>
<reference evidence="2 3" key="1">
    <citation type="submission" date="2016-08" db="EMBL/GenBank/DDBJ databases">
        <title>Genome of Bacillus solimangrovi GH2-4.</title>
        <authorList>
            <person name="Lim S."/>
            <person name="Kim B.-C."/>
        </authorList>
    </citation>
    <scope>NUCLEOTIDE SEQUENCE [LARGE SCALE GENOMIC DNA]</scope>
    <source>
        <strain evidence="2 3">GH2-4</strain>
    </source>
</reference>
<dbReference type="RefSeq" id="WP_069717067.1">
    <property type="nucleotide sequence ID" value="NZ_MJEH01000021.1"/>
</dbReference>
<dbReference type="OrthoDB" id="2353516at2"/>
<keyword evidence="1" id="KW-1133">Transmembrane helix</keyword>
<feature type="transmembrane region" description="Helical" evidence="1">
    <location>
        <begin position="51"/>
        <end position="70"/>
    </location>
</feature>
<comment type="caution">
    <text evidence="2">The sequence shown here is derived from an EMBL/GenBank/DDBJ whole genome shotgun (WGS) entry which is preliminary data.</text>
</comment>
<name>A0A1E5LFN1_9BACI</name>
<dbReference type="EMBL" id="MJEH01000021">
    <property type="protein sequence ID" value="OEH92889.1"/>
    <property type="molecule type" value="Genomic_DNA"/>
</dbReference>
<proteinExistence type="predicted"/>
<dbReference type="InterPro" id="IPR020254">
    <property type="entry name" value="DUF2626"/>
</dbReference>
<keyword evidence="1" id="KW-0472">Membrane</keyword>
<dbReference type="STRING" id="1305675.BFG57_14525"/>
<dbReference type="Pfam" id="PF11117">
    <property type="entry name" value="DUF2626"/>
    <property type="match status" value="1"/>
</dbReference>
<sequence>MNNMYRVLAFWTGIFTIFFYLGHMIQTALLFLGITGFFLAIGALKLSERTYLYIFGAFLTLFFAGFTYYTTFQMVPGAGH</sequence>
<protein>
    <recommendedName>
        <fullName evidence="4">DUF2626 domain-containing protein</fullName>
    </recommendedName>
</protein>
<evidence type="ECO:0000256" key="1">
    <source>
        <dbReference type="SAM" id="Phobius"/>
    </source>
</evidence>
<evidence type="ECO:0000313" key="3">
    <source>
        <dbReference type="Proteomes" id="UP000095209"/>
    </source>
</evidence>
<organism evidence="2 3">
    <name type="scientific">Bacillus solimangrovi</name>
    <dbReference type="NCBI Taxonomy" id="1305675"/>
    <lineage>
        <taxon>Bacteria</taxon>
        <taxon>Bacillati</taxon>
        <taxon>Bacillota</taxon>
        <taxon>Bacilli</taxon>
        <taxon>Bacillales</taxon>
        <taxon>Bacillaceae</taxon>
        <taxon>Bacillus</taxon>
    </lineage>
</organism>
<dbReference type="AlphaFoldDB" id="A0A1E5LFN1"/>
<evidence type="ECO:0000313" key="2">
    <source>
        <dbReference type="EMBL" id="OEH92889.1"/>
    </source>
</evidence>
<accession>A0A1E5LFN1</accession>
<evidence type="ECO:0008006" key="4">
    <source>
        <dbReference type="Google" id="ProtNLM"/>
    </source>
</evidence>
<keyword evidence="1" id="KW-0812">Transmembrane</keyword>
<keyword evidence="3" id="KW-1185">Reference proteome</keyword>
<feature type="transmembrane region" description="Helical" evidence="1">
    <location>
        <begin position="28"/>
        <end position="44"/>
    </location>
</feature>